<feature type="domain" description="Tr-type G" evidence="6">
    <location>
        <begin position="10"/>
        <end position="244"/>
    </location>
</feature>
<dbReference type="InterPro" id="IPR000795">
    <property type="entry name" value="T_Tr_GTP-bd_dom"/>
</dbReference>
<dbReference type="OrthoDB" id="342024at2759"/>
<evidence type="ECO:0000256" key="5">
    <source>
        <dbReference type="SAM" id="MobiDB-lite"/>
    </source>
</evidence>
<protein>
    <recommendedName>
        <fullName evidence="6">Tr-type G domain-containing protein</fullName>
    </recommendedName>
</protein>
<dbReference type="AlphaFoldDB" id="A0A9W6BL91"/>
<organism evidence="7 8">
    <name type="scientific">Pleodorina starrii</name>
    <dbReference type="NCBI Taxonomy" id="330485"/>
    <lineage>
        <taxon>Eukaryota</taxon>
        <taxon>Viridiplantae</taxon>
        <taxon>Chlorophyta</taxon>
        <taxon>core chlorophytes</taxon>
        <taxon>Chlorophyceae</taxon>
        <taxon>CS clade</taxon>
        <taxon>Chlamydomonadales</taxon>
        <taxon>Volvocaceae</taxon>
        <taxon>Pleodorina</taxon>
    </lineage>
</organism>
<dbReference type="SUPFAM" id="SSF50447">
    <property type="entry name" value="Translation proteins"/>
    <property type="match status" value="1"/>
</dbReference>
<accession>A0A9W6BL91</accession>
<proteinExistence type="inferred from homology"/>
<dbReference type="SUPFAM" id="SSF50465">
    <property type="entry name" value="EF-Tu/eEF-1alpha/eIF2-gamma C-terminal domain"/>
    <property type="match status" value="1"/>
</dbReference>
<dbReference type="GO" id="GO:0003924">
    <property type="term" value="F:GTPase activity"/>
    <property type="evidence" value="ECO:0007669"/>
    <property type="project" value="InterPro"/>
</dbReference>
<dbReference type="SUPFAM" id="SSF52540">
    <property type="entry name" value="P-loop containing nucleoside triphosphate hydrolases"/>
    <property type="match status" value="1"/>
</dbReference>
<evidence type="ECO:0000256" key="4">
    <source>
        <dbReference type="ARBA" id="ARBA00023134"/>
    </source>
</evidence>
<dbReference type="InterPro" id="IPR009000">
    <property type="entry name" value="Transl_B-barrel_sf"/>
</dbReference>
<dbReference type="InterPro" id="IPR050100">
    <property type="entry name" value="TRAFAC_GTPase_members"/>
</dbReference>
<dbReference type="Pfam" id="PF22594">
    <property type="entry name" value="GTP-eEF1A_C"/>
    <property type="match status" value="1"/>
</dbReference>
<feature type="region of interest" description="Disordered" evidence="5">
    <location>
        <begin position="300"/>
        <end position="319"/>
    </location>
</feature>
<dbReference type="InterPro" id="IPR054696">
    <property type="entry name" value="GTP-eEF1A_C"/>
</dbReference>
<dbReference type="InterPro" id="IPR027417">
    <property type="entry name" value="P-loop_NTPase"/>
</dbReference>
<comment type="caution">
    <text evidence="7">The sequence shown here is derived from an EMBL/GenBank/DDBJ whole genome shotgun (WGS) entry which is preliminary data.</text>
</comment>
<keyword evidence="3" id="KW-0547">Nucleotide-binding</keyword>
<keyword evidence="8" id="KW-1185">Reference proteome</keyword>
<feature type="region of interest" description="Disordered" evidence="5">
    <location>
        <begin position="538"/>
        <end position="599"/>
    </location>
</feature>
<keyword evidence="4" id="KW-0342">GTP-binding</keyword>
<sequence length="632" mass="64612">MSASTSADAMPHATVVFVGHHKAGKSTAVGHMLVKLGGVDKRTWERVERETSTRPASRYSWIVDRLRLERDRGLTLDIKLHRLALPPTTAASPGSLPLPSSSSPSSSSAGLVLTLVDTPGHPDCLKSTIAGITQADVAVLVVDSRPTVLDSPAFSGQTRDLAHLATALIDKRCLVVAVNLVDVVVEGDPAVAEQRFQDASETIKRLLKRLTPLPPVLVPVSALTGDNLTEPSPRMTWWPGPSLTGAVAAAVEGAPGVARESKEARDAAARPLRIPLIGTFKVGGIGTVPAGRLAGGSIRQGTSAQLLPPPASPSSSSAAAASTAAWDAAGGGGGGDGRLAAAVRSLESFHDARAAAAAGEWVGLAVKGVHASRLRRGCVVSEAGDRPARLAASFTARVQVLRDPTSKRPGKSRCLGLGYCALVHVHTAQAPCLLRSIKTFNKKGEVVSAAATHLREGDIAEVELAPLVPLVVEPYTDYPALGRFAVRAAVRADPDFTAAFSGLNGGGGGGGPMGQSGPLMAPVIVALGRVEAVKYMEPAPEPAPRSPVAEARRAAQPGQGAAPATTATTTTSPAPVAASPHVQAHAKEAEPASTSMSTAEATVVAVAAAVESSSIPLIDITSNGDDEGGHRG</sequence>
<evidence type="ECO:0000256" key="1">
    <source>
        <dbReference type="ARBA" id="ARBA00003982"/>
    </source>
</evidence>
<comment type="function">
    <text evidence="1">This protein promotes the GTP-dependent binding of aminoacyl-tRNA to the A-site of ribosomes during protein biosynthesis.</text>
</comment>
<feature type="compositionally biased region" description="Low complexity" evidence="5">
    <location>
        <begin position="554"/>
        <end position="583"/>
    </location>
</feature>
<dbReference type="PANTHER" id="PTHR23115">
    <property type="entry name" value="TRANSLATION FACTOR"/>
    <property type="match status" value="1"/>
</dbReference>
<dbReference type="PRINTS" id="PR00315">
    <property type="entry name" value="ELONGATNFCT"/>
</dbReference>
<name>A0A9W6BL91_9CHLO</name>
<dbReference type="Proteomes" id="UP001165080">
    <property type="component" value="Unassembled WGS sequence"/>
</dbReference>
<dbReference type="Gene3D" id="2.40.30.10">
    <property type="entry name" value="Translation factors"/>
    <property type="match status" value="2"/>
</dbReference>
<evidence type="ECO:0000256" key="3">
    <source>
        <dbReference type="ARBA" id="ARBA00022741"/>
    </source>
</evidence>
<evidence type="ECO:0000313" key="7">
    <source>
        <dbReference type="EMBL" id="GLC53617.1"/>
    </source>
</evidence>
<dbReference type="EMBL" id="BRXU01000008">
    <property type="protein sequence ID" value="GLC53617.1"/>
    <property type="molecule type" value="Genomic_DNA"/>
</dbReference>
<gene>
    <name evidence="7" type="primary">PLEST005600</name>
    <name evidence="7" type="ORF">PLESTB_000769300</name>
</gene>
<evidence type="ECO:0000313" key="8">
    <source>
        <dbReference type="Proteomes" id="UP001165080"/>
    </source>
</evidence>
<evidence type="ECO:0000259" key="6">
    <source>
        <dbReference type="PROSITE" id="PS51722"/>
    </source>
</evidence>
<dbReference type="Gene3D" id="3.40.50.300">
    <property type="entry name" value="P-loop containing nucleotide triphosphate hydrolases"/>
    <property type="match status" value="1"/>
</dbReference>
<comment type="similarity">
    <text evidence="2">Belongs to the TRAFAC class translation factor GTPase superfamily. Classic translation factor GTPase family. EF-Tu/EF-1A subfamily.</text>
</comment>
<dbReference type="InterPro" id="IPR009001">
    <property type="entry name" value="Transl_elong_EF1A/Init_IF2_C"/>
</dbReference>
<reference evidence="7 8" key="1">
    <citation type="journal article" date="2023" name="Commun. Biol.">
        <title>Reorganization of the ancestral sex-determining regions during the evolution of trioecy in Pleodorina starrii.</title>
        <authorList>
            <person name="Takahashi K."/>
            <person name="Suzuki S."/>
            <person name="Kawai-Toyooka H."/>
            <person name="Yamamoto K."/>
            <person name="Hamaji T."/>
            <person name="Ootsuki R."/>
            <person name="Yamaguchi H."/>
            <person name="Kawachi M."/>
            <person name="Higashiyama T."/>
            <person name="Nozaki H."/>
        </authorList>
    </citation>
    <scope>NUCLEOTIDE SEQUENCE [LARGE SCALE GENOMIC DNA]</scope>
    <source>
        <strain evidence="7 8">NIES-4479</strain>
    </source>
</reference>
<dbReference type="GO" id="GO:0005525">
    <property type="term" value="F:GTP binding"/>
    <property type="evidence" value="ECO:0007669"/>
    <property type="project" value="UniProtKB-KW"/>
</dbReference>
<dbReference type="PROSITE" id="PS51722">
    <property type="entry name" value="G_TR_2"/>
    <property type="match status" value="1"/>
</dbReference>
<evidence type="ECO:0000256" key="2">
    <source>
        <dbReference type="ARBA" id="ARBA00007249"/>
    </source>
</evidence>
<dbReference type="Pfam" id="PF00009">
    <property type="entry name" value="GTP_EFTU"/>
    <property type="match status" value="1"/>
</dbReference>